<dbReference type="InterPro" id="IPR018485">
    <property type="entry name" value="FGGY_C"/>
</dbReference>
<dbReference type="Gene3D" id="3.30.420.40">
    <property type="match status" value="2"/>
</dbReference>
<dbReference type="CDD" id="cd07809">
    <property type="entry name" value="ASKHA_NBD_FGGY_BaXK-like"/>
    <property type="match status" value="1"/>
</dbReference>
<evidence type="ECO:0000313" key="7">
    <source>
        <dbReference type="Proteomes" id="UP000030700"/>
    </source>
</evidence>
<dbReference type="PANTHER" id="PTHR43095:SF5">
    <property type="entry name" value="XYLULOSE KINASE"/>
    <property type="match status" value="1"/>
</dbReference>
<keyword evidence="2" id="KW-0808">Transferase</keyword>
<feature type="domain" description="Carbohydrate kinase FGGY C-terminal" evidence="5">
    <location>
        <begin position="278"/>
        <end position="475"/>
    </location>
</feature>
<dbReference type="SUPFAM" id="SSF53067">
    <property type="entry name" value="Actin-like ATPase domain"/>
    <property type="match status" value="2"/>
</dbReference>
<dbReference type="InterPro" id="IPR018484">
    <property type="entry name" value="FGGY_N"/>
</dbReference>
<protein>
    <submittedName>
        <fullName evidence="6">Carbohydrate kinase, FGGY-like</fullName>
    </submittedName>
</protein>
<evidence type="ECO:0000259" key="4">
    <source>
        <dbReference type="Pfam" id="PF00370"/>
    </source>
</evidence>
<evidence type="ECO:0000313" key="6">
    <source>
        <dbReference type="EMBL" id="GAK52388.1"/>
    </source>
</evidence>
<name>A0A081BPS2_9BACT</name>
<keyword evidence="7" id="KW-1185">Reference proteome</keyword>
<dbReference type="GO" id="GO:0016301">
    <property type="term" value="F:kinase activity"/>
    <property type="evidence" value="ECO:0007669"/>
    <property type="project" value="UniProtKB-KW"/>
</dbReference>
<evidence type="ECO:0000256" key="2">
    <source>
        <dbReference type="ARBA" id="ARBA00022679"/>
    </source>
</evidence>
<dbReference type="AlphaFoldDB" id="A0A081BPS2"/>
<dbReference type="STRING" id="1499966.U14_03639"/>
<evidence type="ECO:0000256" key="3">
    <source>
        <dbReference type="ARBA" id="ARBA00022777"/>
    </source>
</evidence>
<feature type="domain" description="Carbohydrate kinase FGGY N-terminal" evidence="4">
    <location>
        <begin position="17"/>
        <end position="242"/>
    </location>
</feature>
<dbReference type="Proteomes" id="UP000030700">
    <property type="component" value="Unassembled WGS sequence"/>
</dbReference>
<organism evidence="6 7">
    <name type="scientific">Candidatus Moduliflexus flocculans</name>
    <dbReference type="NCBI Taxonomy" id="1499966"/>
    <lineage>
        <taxon>Bacteria</taxon>
        <taxon>Candidatus Moduliflexota</taxon>
        <taxon>Candidatus Moduliflexia</taxon>
        <taxon>Candidatus Moduliflexales</taxon>
        <taxon>Candidatus Moduliflexaceae</taxon>
    </lineage>
</organism>
<dbReference type="GO" id="GO:0005975">
    <property type="term" value="P:carbohydrate metabolic process"/>
    <property type="evidence" value="ECO:0007669"/>
    <property type="project" value="InterPro"/>
</dbReference>
<dbReference type="InterPro" id="IPR043129">
    <property type="entry name" value="ATPase_NBD"/>
</dbReference>
<dbReference type="PANTHER" id="PTHR43095">
    <property type="entry name" value="SUGAR KINASE"/>
    <property type="match status" value="1"/>
</dbReference>
<reference evidence="6 7" key="1">
    <citation type="journal article" date="2015" name="PeerJ">
        <title>First genomic representation of candidate bacterial phylum KSB3 points to enhanced environmental sensing as a trigger of wastewater bulking.</title>
        <authorList>
            <person name="Sekiguchi Y."/>
            <person name="Ohashi A."/>
            <person name="Parks D.H."/>
            <person name="Yamauchi T."/>
            <person name="Tyson G.W."/>
            <person name="Hugenholtz P."/>
        </authorList>
    </citation>
    <scope>NUCLEOTIDE SEQUENCE [LARGE SCALE GENOMIC DNA]</scope>
</reference>
<dbReference type="Pfam" id="PF00370">
    <property type="entry name" value="FGGY_N"/>
    <property type="match status" value="1"/>
</dbReference>
<comment type="similarity">
    <text evidence="1">Belongs to the FGGY kinase family.</text>
</comment>
<dbReference type="HOGENOM" id="CLU_509692_0_0_0"/>
<gene>
    <name evidence="6" type="ORF">U14_03639</name>
</gene>
<dbReference type="InterPro" id="IPR050406">
    <property type="entry name" value="FGGY_Carb_Kinase"/>
</dbReference>
<keyword evidence="3 6" id="KW-0418">Kinase</keyword>
<sequence length="534" mass="58556">MSAATNIKEFITSGKTALGIEFGSTRIKAVLVGEHNEPIATGWHDWSNSYIDGIWTYSLDEVWEGVQSSYKNMAADAKEKYGVELTKIGALGFSAMMHGYLPFDKDGTLLTPFRTWRNNITSEASEKLMALFQYPIPQRWSIAHLYQAILNGEAHVPSVNFLTTLEGYVHWKLSGKKVIGIGEASGMFPVDIHTLTYHQRMIDQFDELVKEKKFPWKLADILPKVLVAGEHAGTLTKEGAKLLDPSGKLEPGCLMCPPEGDAETGMVATNSVAERTGNVSAGTSVFAMVVLEKELSKVYPELDLVMTPTGKLVAMAHSNNCSSNLDSWIGIFKEVTTALGCDVDMTTLYKTLYNKALEGDKDCGGLLAYGYLSGEHITHFEEGRPLFARSSDSNFNLANFMRVNLQSSLGAMKIGIDILLKEEGVKLDKMLGHGGLFKTKGVGQRFMAAAVNAPVAVMETAGEGGAWGMALLASYLLNKKNNETLEAFLNAHVFTSQDESVIEPDPADVEGFEVFMKRYKKCLPVERAAVDFLR</sequence>
<dbReference type="EMBL" id="DF820458">
    <property type="protein sequence ID" value="GAK52388.1"/>
    <property type="molecule type" value="Genomic_DNA"/>
</dbReference>
<evidence type="ECO:0000256" key="1">
    <source>
        <dbReference type="ARBA" id="ARBA00009156"/>
    </source>
</evidence>
<accession>A0A081BPS2</accession>
<dbReference type="Pfam" id="PF02782">
    <property type="entry name" value="FGGY_C"/>
    <property type="match status" value="1"/>
</dbReference>
<evidence type="ECO:0000259" key="5">
    <source>
        <dbReference type="Pfam" id="PF02782"/>
    </source>
</evidence>
<proteinExistence type="inferred from homology"/>